<dbReference type="InterPro" id="IPR023201">
    <property type="entry name" value="SecY_dom_sf"/>
</dbReference>
<accession>A0A1M5QNQ6</accession>
<feature type="transmembrane region" description="Helical" evidence="10">
    <location>
        <begin position="255"/>
        <end position="284"/>
    </location>
</feature>
<evidence type="ECO:0000256" key="3">
    <source>
        <dbReference type="ARBA" id="ARBA00022448"/>
    </source>
</evidence>
<comment type="similarity">
    <text evidence="2 10 11">Belongs to the SecY/SEC61-alpha family.</text>
</comment>
<evidence type="ECO:0000256" key="9">
    <source>
        <dbReference type="ARBA" id="ARBA00039733"/>
    </source>
</evidence>
<dbReference type="NCBIfam" id="TIGR00967">
    <property type="entry name" value="3a0501s007"/>
    <property type="match status" value="1"/>
</dbReference>
<evidence type="ECO:0000256" key="7">
    <source>
        <dbReference type="ARBA" id="ARBA00023010"/>
    </source>
</evidence>
<dbReference type="STRING" id="1120995.SAMN02745245_00679"/>
<protein>
    <recommendedName>
        <fullName evidence="9 10">Protein translocase subunit SecY</fullName>
    </recommendedName>
</protein>
<sequence length="426" mass="47014">MISTFKNAWKIPQLRKKMLFTLFMLLLYRLGSHITVPYMNAQVIKQLFTGANQSVFSLLDLMAGGNFSNYTIFAANIYPYITASIVLQLLTIAIPSLESLAKEGETGRKKISQYTRYLAIGIALVQAIGYTFGIFRTAVVAEGILQNSVIILSIVAGTALLIYMGEQITEHGIGNGVSLLIFAGIITRFPTDIIQSVEAVKAGIASPIFLVIFLIVVIGIVIFVVALNEGERRIPVQYAKRVVGRKMYGGQSTHIPIKVLMSGVMPIIFTNSLIAIPATIAMFMKNESTKRWIMKYFTTSGTPGLVLNIVLTVLLIIFFTYFYSTIQFNTVEYSKSLQQNGGFIPGIRPGKPTSDYLQRTLNRLVLPGAIALAILSVLPTILTRISGLQFNYGGTSVIIIVGVVLETTRVLEQQMLMRHYKGFLNK</sequence>
<evidence type="ECO:0000313" key="13">
    <source>
        <dbReference type="Proteomes" id="UP000184032"/>
    </source>
</evidence>
<comment type="subunit">
    <text evidence="10">Component of the Sec protein translocase complex. Heterotrimer consisting of SecY, SecE and SecG subunits. The heterotrimers can form oligomers, although 1 heterotrimer is thought to be able to translocate proteins. Interacts with the ribosome. Interacts with SecDF, and other proteins may be involved. Interacts with SecA.</text>
</comment>
<evidence type="ECO:0000256" key="1">
    <source>
        <dbReference type="ARBA" id="ARBA00004141"/>
    </source>
</evidence>
<keyword evidence="4 10" id="KW-0812">Transmembrane</keyword>
<proteinExistence type="inferred from homology"/>
<evidence type="ECO:0000256" key="2">
    <source>
        <dbReference type="ARBA" id="ARBA00005751"/>
    </source>
</evidence>
<gene>
    <name evidence="10" type="primary">secY</name>
    <name evidence="12" type="ORF">SAMN02745245_00679</name>
</gene>
<reference evidence="12 13" key="1">
    <citation type="submission" date="2016-11" db="EMBL/GenBank/DDBJ databases">
        <authorList>
            <person name="Jaros S."/>
            <person name="Januszkiewicz K."/>
            <person name="Wedrychowicz H."/>
        </authorList>
    </citation>
    <scope>NUCLEOTIDE SEQUENCE [LARGE SCALE GENOMIC DNA]</scope>
    <source>
        <strain evidence="12 13">DSM 21120</strain>
    </source>
</reference>
<keyword evidence="13" id="KW-1185">Reference proteome</keyword>
<evidence type="ECO:0000256" key="4">
    <source>
        <dbReference type="ARBA" id="ARBA00022692"/>
    </source>
</evidence>
<feature type="transmembrane region" description="Helical" evidence="10">
    <location>
        <begin position="364"/>
        <end position="386"/>
    </location>
</feature>
<comment type="caution">
    <text evidence="10">Lacks conserved residue(s) required for the propagation of feature annotation.</text>
</comment>
<evidence type="ECO:0000256" key="10">
    <source>
        <dbReference type="HAMAP-Rule" id="MF_01465"/>
    </source>
</evidence>
<feature type="transmembrane region" description="Helical" evidence="10">
    <location>
        <begin position="392"/>
        <end position="411"/>
    </location>
</feature>
<evidence type="ECO:0000313" key="12">
    <source>
        <dbReference type="EMBL" id="SHH15704.1"/>
    </source>
</evidence>
<feature type="transmembrane region" description="Helical" evidence="10">
    <location>
        <begin position="304"/>
        <end position="323"/>
    </location>
</feature>
<evidence type="ECO:0000256" key="11">
    <source>
        <dbReference type="RuleBase" id="RU004349"/>
    </source>
</evidence>
<dbReference type="SUPFAM" id="SSF103491">
    <property type="entry name" value="Preprotein translocase SecY subunit"/>
    <property type="match status" value="1"/>
</dbReference>
<dbReference type="Proteomes" id="UP000184032">
    <property type="component" value="Unassembled WGS sequence"/>
</dbReference>
<keyword evidence="3 10" id="KW-0813">Transport</keyword>
<dbReference type="PIRSF" id="PIRSF004557">
    <property type="entry name" value="SecY"/>
    <property type="match status" value="1"/>
</dbReference>
<dbReference type="RefSeq" id="WP_073183772.1">
    <property type="nucleotide sequence ID" value="NZ_FQXI01000003.1"/>
</dbReference>
<dbReference type="AlphaFoldDB" id="A0A1M5QNQ6"/>
<dbReference type="InterPro" id="IPR026593">
    <property type="entry name" value="SecY"/>
</dbReference>
<dbReference type="OrthoDB" id="9809248at2"/>
<feature type="transmembrane region" description="Helical" evidence="10">
    <location>
        <begin position="77"/>
        <end position="97"/>
    </location>
</feature>
<organism evidence="12 13">
    <name type="scientific">Anaerosphaera aminiphila DSM 21120</name>
    <dbReference type="NCBI Taxonomy" id="1120995"/>
    <lineage>
        <taxon>Bacteria</taxon>
        <taxon>Bacillati</taxon>
        <taxon>Bacillota</taxon>
        <taxon>Tissierellia</taxon>
        <taxon>Tissierellales</taxon>
        <taxon>Peptoniphilaceae</taxon>
        <taxon>Anaerosphaera</taxon>
    </lineage>
</organism>
<comment type="function">
    <text evidence="10">The central subunit of the protein translocation channel SecYEG. Consists of two halves formed by TMs 1-5 and 6-10. These two domains form a lateral gate at the front which open onto the bilayer between TMs 2 and 7, and are clamped together by SecE at the back. The channel is closed by both a pore ring composed of hydrophobic SecY resides and a short helix (helix 2A) on the extracellular side of the membrane which forms a plug. The plug probably moves laterally to allow the channel to open. The ring and the pore may move independently.</text>
</comment>
<comment type="subcellular location">
    <subcellularLocation>
        <location evidence="10">Cell membrane</location>
        <topology evidence="10">Multi-pass membrane protein</topology>
    </subcellularLocation>
    <subcellularLocation>
        <location evidence="1">Membrane</location>
        <topology evidence="1">Multi-pass membrane protein</topology>
    </subcellularLocation>
</comment>
<feature type="transmembrane region" description="Helical" evidence="10">
    <location>
        <begin position="202"/>
        <end position="227"/>
    </location>
</feature>
<evidence type="ECO:0000256" key="8">
    <source>
        <dbReference type="ARBA" id="ARBA00023136"/>
    </source>
</evidence>
<feature type="transmembrane region" description="Helical" evidence="10">
    <location>
        <begin position="172"/>
        <end position="190"/>
    </location>
</feature>
<dbReference type="PROSITE" id="PS00756">
    <property type="entry name" value="SECY_2"/>
    <property type="match status" value="1"/>
</dbReference>
<evidence type="ECO:0000256" key="6">
    <source>
        <dbReference type="ARBA" id="ARBA00022989"/>
    </source>
</evidence>
<keyword evidence="6 10" id="KW-1133">Transmembrane helix</keyword>
<dbReference type="GO" id="GO:0006605">
    <property type="term" value="P:protein targeting"/>
    <property type="evidence" value="ECO:0007669"/>
    <property type="project" value="UniProtKB-UniRule"/>
</dbReference>
<dbReference type="PRINTS" id="PR00303">
    <property type="entry name" value="SECYTRNLCASE"/>
</dbReference>
<dbReference type="GO" id="GO:0043952">
    <property type="term" value="P:protein transport by the Sec complex"/>
    <property type="evidence" value="ECO:0007669"/>
    <property type="project" value="UniProtKB-UniRule"/>
</dbReference>
<dbReference type="PANTHER" id="PTHR10906">
    <property type="entry name" value="SECY/SEC61-ALPHA FAMILY MEMBER"/>
    <property type="match status" value="1"/>
</dbReference>
<dbReference type="GO" id="GO:0065002">
    <property type="term" value="P:intracellular protein transmembrane transport"/>
    <property type="evidence" value="ECO:0007669"/>
    <property type="project" value="UniProtKB-UniRule"/>
</dbReference>
<dbReference type="InterPro" id="IPR030659">
    <property type="entry name" value="SecY_CS"/>
</dbReference>
<keyword evidence="7 10" id="KW-0811">Translocation</keyword>
<dbReference type="EMBL" id="FQXI01000003">
    <property type="protein sequence ID" value="SHH15704.1"/>
    <property type="molecule type" value="Genomic_DNA"/>
</dbReference>
<keyword evidence="5 10" id="KW-0653">Protein transport</keyword>
<dbReference type="FunFam" id="1.10.3370.10:FF:000001">
    <property type="entry name" value="Preprotein translocase subunit SecY"/>
    <property type="match status" value="1"/>
</dbReference>
<feature type="transmembrane region" description="Helical" evidence="10">
    <location>
        <begin position="144"/>
        <end position="165"/>
    </location>
</feature>
<dbReference type="Gene3D" id="1.10.3370.10">
    <property type="entry name" value="SecY subunit domain"/>
    <property type="match status" value="1"/>
</dbReference>
<name>A0A1M5QNQ6_9FIRM</name>
<dbReference type="HAMAP" id="MF_01465">
    <property type="entry name" value="SecY"/>
    <property type="match status" value="1"/>
</dbReference>
<dbReference type="GO" id="GO:0005886">
    <property type="term" value="C:plasma membrane"/>
    <property type="evidence" value="ECO:0007669"/>
    <property type="project" value="UniProtKB-SubCell"/>
</dbReference>
<evidence type="ECO:0000256" key="5">
    <source>
        <dbReference type="ARBA" id="ARBA00022927"/>
    </source>
</evidence>
<dbReference type="InterPro" id="IPR002208">
    <property type="entry name" value="SecY/SEC61-alpha"/>
</dbReference>
<keyword evidence="10" id="KW-1003">Cell membrane</keyword>
<feature type="transmembrane region" description="Helical" evidence="10">
    <location>
        <begin position="117"/>
        <end position="138"/>
    </location>
</feature>
<dbReference type="Pfam" id="PF00344">
    <property type="entry name" value="SecY"/>
    <property type="match status" value="1"/>
</dbReference>
<keyword evidence="8 10" id="KW-0472">Membrane</keyword>